<dbReference type="KEGG" id="cgt:cgR_2461"/>
<proteinExistence type="predicted"/>
<dbReference type="EMBL" id="AP009044">
    <property type="protein sequence ID" value="BAF55471.1"/>
    <property type="molecule type" value="Genomic_DNA"/>
</dbReference>
<organism evidence="1">
    <name type="scientific">Corynebacterium glutamicum (strain R)</name>
    <dbReference type="NCBI Taxonomy" id="340322"/>
    <lineage>
        <taxon>Bacteria</taxon>
        <taxon>Bacillati</taxon>
        <taxon>Actinomycetota</taxon>
        <taxon>Actinomycetes</taxon>
        <taxon>Mycobacteriales</taxon>
        <taxon>Corynebacteriaceae</taxon>
        <taxon>Corynebacterium</taxon>
    </lineage>
</organism>
<name>A0AB72VDI0_CORGB</name>
<dbReference type="AlphaFoldDB" id="A0AB72VDI0"/>
<gene>
    <name evidence="1" type="ordered locus">cgR_2461</name>
</gene>
<evidence type="ECO:0000313" key="1">
    <source>
        <dbReference type="EMBL" id="BAF55471.1"/>
    </source>
</evidence>
<dbReference type="Proteomes" id="UP000006698">
    <property type="component" value="Chromosome"/>
</dbReference>
<accession>A0AB72VDI0</accession>
<sequence>MMRLIGRERRACSPEMIQSEAVLFLARPTMRSLPPGLDSDCFVKCFFRVHVMEGRDERDGIVALGRLEFFKGCIDKRIHDIDMRDLAAGQVGEGVISGADVEKRS</sequence>
<reference evidence="1" key="1">
    <citation type="journal article" date="2007" name="Microbiology">
        <title>Comparative analysis of the Corynebacterium glutamicum group and complete genome sequence of strain R.</title>
        <authorList>
            <person name="Yukawa H."/>
            <person name="Omumasaba C.A."/>
            <person name="Nonaka H."/>
            <person name="Kos P."/>
            <person name="Okai N."/>
            <person name="Suzuki N."/>
            <person name="Suda M."/>
            <person name="Tsuge Y."/>
            <person name="Watanabe J."/>
            <person name="Ikeda Y."/>
            <person name="Vertes A.A."/>
            <person name="Inui M."/>
        </authorList>
    </citation>
    <scope>NUCLEOTIDE SEQUENCE</scope>
    <source>
        <strain evidence="1">R</strain>
    </source>
</reference>
<protein>
    <submittedName>
        <fullName evidence="1">Uncharacterized protein</fullName>
    </submittedName>
</protein>